<dbReference type="EMBL" id="AP019840">
    <property type="protein sequence ID" value="BBM52547.1"/>
    <property type="molecule type" value="Genomic_DNA"/>
</dbReference>
<dbReference type="AlphaFoldDB" id="A0A510KMK9"/>
<evidence type="ECO:0000313" key="2">
    <source>
        <dbReference type="Proteomes" id="UP000321378"/>
    </source>
</evidence>
<name>A0A510KMK9_9FUSO</name>
<protein>
    <submittedName>
        <fullName evidence="1">Uncharacterized protein</fullName>
    </submittedName>
</protein>
<dbReference type="RefSeq" id="WP_071124809.1">
    <property type="nucleotide sequence ID" value="NZ_AP019840.1"/>
</dbReference>
<dbReference type="Pfam" id="PF16784">
    <property type="entry name" value="HNHc_6"/>
    <property type="match status" value="1"/>
</dbReference>
<proteinExistence type="predicted"/>
<organism evidence="1 2">
    <name type="scientific">Leptotrichia trevisanii</name>
    <dbReference type="NCBI Taxonomy" id="109328"/>
    <lineage>
        <taxon>Bacteria</taxon>
        <taxon>Fusobacteriati</taxon>
        <taxon>Fusobacteriota</taxon>
        <taxon>Fusobacteriia</taxon>
        <taxon>Fusobacteriales</taxon>
        <taxon>Leptotrichiaceae</taxon>
        <taxon>Leptotrichia</taxon>
    </lineage>
</organism>
<dbReference type="InterPro" id="IPR041242">
    <property type="entry name" value="HNHc_6"/>
</dbReference>
<sequence>MLRTQIENKKIKIFYPMKKIVPGVKEDLEKILNNYSVEIVPIKAMTLQQMRMIYALINQFSEHLAGGGSEYGYMKDILKIFFAEKYEIPNFSLSPDSIDTLDIDTANRFIEYLIELGLDYNVPIVIKEKNGRKRFAAQIYPDAEKYVYICLKKRICAVCNKPHDFENGESIDLEHWDTVASTAGGYKYDDGLKGRFISLCRKHHIEKHFLGQEKFKNKYYVEGIYLKKEQVRELKNIYTRHFKAFDNKNTEFK</sequence>
<reference evidence="1 2" key="1">
    <citation type="submission" date="2019-07" db="EMBL/GenBank/DDBJ databases">
        <title>Complete Genome Sequence of Leptotrichia trevisanii Strain JMUB3935.</title>
        <authorList>
            <person name="Watanabe S."/>
            <person name="Cui L."/>
        </authorList>
    </citation>
    <scope>NUCLEOTIDE SEQUENCE [LARGE SCALE GENOMIC DNA]</scope>
    <source>
        <strain evidence="1 2">JMUB3935</strain>
    </source>
</reference>
<accession>A0A510KMK9</accession>
<gene>
    <name evidence="1" type="ORF">JMUB3935_1526</name>
</gene>
<evidence type="ECO:0000313" key="1">
    <source>
        <dbReference type="EMBL" id="BBM52547.1"/>
    </source>
</evidence>
<dbReference type="Proteomes" id="UP000321378">
    <property type="component" value="Chromosome"/>
</dbReference>